<dbReference type="InterPro" id="IPR001356">
    <property type="entry name" value="HD"/>
</dbReference>
<evidence type="ECO:0000256" key="4">
    <source>
        <dbReference type="PROSITE-ProRule" id="PRU00108"/>
    </source>
</evidence>
<name>A0A9P8T6V5_9ASCO</name>
<evidence type="ECO:0000256" key="5">
    <source>
        <dbReference type="RuleBase" id="RU000682"/>
    </source>
</evidence>
<dbReference type="GO" id="GO:0000981">
    <property type="term" value="F:DNA-binding transcription factor activity, RNA polymerase II-specific"/>
    <property type="evidence" value="ECO:0007669"/>
    <property type="project" value="InterPro"/>
</dbReference>
<feature type="compositionally biased region" description="Polar residues" evidence="6">
    <location>
        <begin position="1"/>
        <end position="19"/>
    </location>
</feature>
<feature type="compositionally biased region" description="Low complexity" evidence="6">
    <location>
        <begin position="23"/>
        <end position="36"/>
    </location>
</feature>
<keyword evidence="1 4" id="KW-0238">DNA-binding</keyword>
<dbReference type="GO" id="GO:0030154">
    <property type="term" value="P:cell differentiation"/>
    <property type="evidence" value="ECO:0007669"/>
    <property type="project" value="TreeGrafter"/>
</dbReference>
<gene>
    <name evidence="8" type="ORF">OGAPHI_002960</name>
</gene>
<dbReference type="PROSITE" id="PS50071">
    <property type="entry name" value="HOMEOBOX_2"/>
    <property type="match status" value="1"/>
</dbReference>
<dbReference type="GO" id="GO:0005634">
    <property type="term" value="C:nucleus"/>
    <property type="evidence" value="ECO:0007669"/>
    <property type="project" value="UniProtKB-SubCell"/>
</dbReference>
<dbReference type="OrthoDB" id="6159439at2759"/>
<dbReference type="Pfam" id="PF00046">
    <property type="entry name" value="Homeodomain"/>
    <property type="match status" value="1"/>
</dbReference>
<accession>A0A9P8T6V5</accession>
<dbReference type="SMART" id="SM00389">
    <property type="entry name" value="HOX"/>
    <property type="match status" value="1"/>
</dbReference>
<reference evidence="8" key="1">
    <citation type="journal article" date="2021" name="Open Biol.">
        <title>Shared evolutionary footprints suggest mitochondrial oxidative damage underlies multiple complex I losses in fungi.</title>
        <authorList>
            <person name="Schikora-Tamarit M.A."/>
            <person name="Marcet-Houben M."/>
            <person name="Nosek J."/>
            <person name="Gabaldon T."/>
        </authorList>
    </citation>
    <scope>NUCLEOTIDE SEQUENCE</scope>
    <source>
        <strain evidence="8">CBS6075</strain>
    </source>
</reference>
<evidence type="ECO:0000256" key="6">
    <source>
        <dbReference type="SAM" id="MobiDB-lite"/>
    </source>
</evidence>
<dbReference type="RefSeq" id="XP_046062123.1">
    <property type="nucleotide sequence ID" value="XM_046203887.1"/>
</dbReference>
<dbReference type="PANTHER" id="PTHR24324">
    <property type="entry name" value="HOMEOBOX PROTEIN HHEX"/>
    <property type="match status" value="1"/>
</dbReference>
<dbReference type="PANTHER" id="PTHR24324:SF9">
    <property type="entry name" value="HOMEOBOX DOMAIN-CONTAINING PROTEIN"/>
    <property type="match status" value="1"/>
</dbReference>
<keyword evidence="9" id="KW-1185">Reference proteome</keyword>
<feature type="region of interest" description="Disordered" evidence="6">
    <location>
        <begin position="639"/>
        <end position="668"/>
    </location>
</feature>
<evidence type="ECO:0000256" key="3">
    <source>
        <dbReference type="ARBA" id="ARBA00023242"/>
    </source>
</evidence>
<dbReference type="InterPro" id="IPR009057">
    <property type="entry name" value="Homeodomain-like_sf"/>
</dbReference>
<comment type="subcellular location">
    <subcellularLocation>
        <location evidence="4 5">Nucleus</location>
    </subcellularLocation>
</comment>
<dbReference type="InterPro" id="IPR051000">
    <property type="entry name" value="Homeobox_DNA-bind_prot"/>
</dbReference>
<feature type="DNA-binding region" description="Homeobox" evidence="4">
    <location>
        <begin position="158"/>
        <end position="217"/>
    </location>
</feature>
<evidence type="ECO:0000256" key="1">
    <source>
        <dbReference type="ARBA" id="ARBA00023125"/>
    </source>
</evidence>
<feature type="region of interest" description="Disordered" evidence="6">
    <location>
        <begin position="1"/>
        <end position="49"/>
    </location>
</feature>
<evidence type="ECO:0000313" key="9">
    <source>
        <dbReference type="Proteomes" id="UP000769157"/>
    </source>
</evidence>
<feature type="compositionally biased region" description="Polar residues" evidence="6">
    <location>
        <begin position="242"/>
        <end position="258"/>
    </location>
</feature>
<dbReference type="GO" id="GO:0000978">
    <property type="term" value="F:RNA polymerase II cis-regulatory region sequence-specific DNA binding"/>
    <property type="evidence" value="ECO:0007669"/>
    <property type="project" value="TreeGrafter"/>
</dbReference>
<evidence type="ECO:0000256" key="2">
    <source>
        <dbReference type="ARBA" id="ARBA00023155"/>
    </source>
</evidence>
<organism evidence="8 9">
    <name type="scientific">Ogataea philodendri</name>
    <dbReference type="NCBI Taxonomy" id="1378263"/>
    <lineage>
        <taxon>Eukaryota</taxon>
        <taxon>Fungi</taxon>
        <taxon>Dikarya</taxon>
        <taxon>Ascomycota</taxon>
        <taxon>Saccharomycotina</taxon>
        <taxon>Pichiomycetes</taxon>
        <taxon>Pichiales</taxon>
        <taxon>Pichiaceae</taxon>
        <taxon>Ogataea</taxon>
    </lineage>
</organism>
<feature type="domain" description="Homeobox" evidence="7">
    <location>
        <begin position="156"/>
        <end position="216"/>
    </location>
</feature>
<dbReference type="InterPro" id="IPR017970">
    <property type="entry name" value="Homeobox_CS"/>
</dbReference>
<feature type="compositionally biased region" description="Basic residues" evidence="6">
    <location>
        <begin position="659"/>
        <end position="668"/>
    </location>
</feature>
<dbReference type="AlphaFoldDB" id="A0A9P8T6V5"/>
<dbReference type="Proteomes" id="UP000769157">
    <property type="component" value="Unassembled WGS sequence"/>
</dbReference>
<dbReference type="CDD" id="cd00086">
    <property type="entry name" value="homeodomain"/>
    <property type="match status" value="1"/>
</dbReference>
<sequence length="668" mass="73325">MSVNVSRPTRSNSDPSPARQTRLPPLSSILNNSPSEPGFPPGTTPQRKVTLPSIEHITSSPNYKRSNSFPLYASPVTPVGNRVLPPPPMFSQTPTTSTINPHQPPQQQQNHKFAVTPHKSGKAMFTSPPSEGKSFAFISHSVSTFLSSEPDIDNARLARRKRRRTSPAELAILQSEFEKGNTPNKMRRLEIAAKVDMTEKAVQIWFQNKRQSLRKNNQNIKEVVLDIPKRHDLDQQLLSAANTSVEDDSATSVESSPAISPKEEDLPPKGVFMTPMKTPVRKTAPMSVTPNSSTMTFKFKASELGLPTPMTQAVQKRQKPVMRLSMNKKLGNVLKDTTNVHNKQNRPPSQGTGKTDIECVENLLSLRDQTRVYPLYYLIPMLAALAFARVARLWSNLTPSTSSLSVLASHSQSPRVSQTTVGSHSLESLQVISQLALHVVSKNMVVLSVNNIGLSVQKPSWDLVLGWVLHDGDDSLQLFLGQLTSSLGKVNVRLLAHQVGVSSTNTSNGGERIHDLDSSVNVGVEETQNVLERARFLNNKSHGDCVRSTVSDWRVGVSNSGHSASLLRSKFVSGELVLTSVGRVGRSDTDVIELHDNGKPQDVSSDRGVEECIMDGEHGVGFKRRERSQRGQRVCRWDSPVGEQGLGRSGQTTGYNSKFGHKGHQQGV</sequence>
<feature type="region of interest" description="Disordered" evidence="6">
    <location>
        <begin position="242"/>
        <end position="276"/>
    </location>
</feature>
<comment type="caution">
    <text evidence="8">The sequence shown here is derived from an EMBL/GenBank/DDBJ whole genome shotgun (WGS) entry which is preliminary data.</text>
</comment>
<dbReference type="GeneID" id="70234927"/>
<dbReference type="EMBL" id="JAEUBE010000183">
    <property type="protein sequence ID" value="KAH3667311.1"/>
    <property type="molecule type" value="Genomic_DNA"/>
</dbReference>
<dbReference type="Gene3D" id="1.10.10.60">
    <property type="entry name" value="Homeodomain-like"/>
    <property type="match status" value="1"/>
</dbReference>
<keyword evidence="3 4" id="KW-0539">Nucleus</keyword>
<reference evidence="8" key="2">
    <citation type="submission" date="2021-01" db="EMBL/GenBank/DDBJ databases">
        <authorList>
            <person name="Schikora-Tamarit M.A."/>
        </authorList>
    </citation>
    <scope>NUCLEOTIDE SEQUENCE</scope>
    <source>
        <strain evidence="8">CBS6075</strain>
    </source>
</reference>
<evidence type="ECO:0000259" key="7">
    <source>
        <dbReference type="PROSITE" id="PS50071"/>
    </source>
</evidence>
<protein>
    <recommendedName>
        <fullName evidence="7">Homeobox domain-containing protein</fullName>
    </recommendedName>
</protein>
<keyword evidence="2 4" id="KW-0371">Homeobox</keyword>
<evidence type="ECO:0000313" key="8">
    <source>
        <dbReference type="EMBL" id="KAH3667311.1"/>
    </source>
</evidence>
<dbReference type="PROSITE" id="PS00027">
    <property type="entry name" value="HOMEOBOX_1"/>
    <property type="match status" value="1"/>
</dbReference>
<proteinExistence type="predicted"/>
<dbReference type="SUPFAM" id="SSF46689">
    <property type="entry name" value="Homeodomain-like"/>
    <property type="match status" value="1"/>
</dbReference>